<dbReference type="AlphaFoldDB" id="A0A1G6GYM3"/>
<protein>
    <recommendedName>
        <fullName evidence="15">ATP synthase subunit b</fullName>
    </recommendedName>
    <alternativeName>
        <fullName evidence="15">ATP synthase F(0) sector subunit b</fullName>
    </alternativeName>
    <alternativeName>
        <fullName evidence="15">ATPase subunit I</fullName>
    </alternativeName>
    <alternativeName>
        <fullName evidence="15">F-type ATPase subunit b</fullName>
        <shortName evidence="15">F-ATPase subunit b</shortName>
    </alternativeName>
</protein>
<evidence type="ECO:0000256" key="7">
    <source>
        <dbReference type="ARBA" id="ARBA00022989"/>
    </source>
</evidence>
<reference evidence="17 18" key="1">
    <citation type="submission" date="2016-09" db="EMBL/GenBank/DDBJ databases">
        <authorList>
            <person name="Capua I."/>
            <person name="De Benedictis P."/>
            <person name="Joannis T."/>
            <person name="Lombin L.H."/>
            <person name="Cattoli G."/>
        </authorList>
    </citation>
    <scope>NUCLEOTIDE SEQUENCE [LARGE SCALE GENOMIC DNA]</scope>
    <source>
        <strain evidence="17 18">A7P-90m</strain>
    </source>
</reference>
<evidence type="ECO:0000256" key="15">
    <source>
        <dbReference type="HAMAP-Rule" id="MF_01398"/>
    </source>
</evidence>
<organism evidence="17 18">
    <name type="scientific">Williamwhitmania taraxaci</name>
    <dbReference type="NCBI Taxonomy" id="1640674"/>
    <lineage>
        <taxon>Bacteria</taxon>
        <taxon>Pseudomonadati</taxon>
        <taxon>Bacteroidota</taxon>
        <taxon>Bacteroidia</taxon>
        <taxon>Bacteroidales</taxon>
        <taxon>Williamwhitmaniaceae</taxon>
        <taxon>Williamwhitmania</taxon>
    </lineage>
</organism>
<comment type="function">
    <text evidence="11 15">F(1)F(0) ATP synthase produces ATP from ADP in the presence of a proton or sodium gradient. F-type ATPases consist of two structural domains, F(1) containing the extramembraneous catalytic core and F(0) containing the membrane proton channel, linked together by a central stalk and a peripheral stalk. During catalysis, ATP synthesis in the catalytic domain of F(1) is coupled via a rotary mechanism of the central stalk subunits to proton translocation.</text>
</comment>
<evidence type="ECO:0000256" key="6">
    <source>
        <dbReference type="ARBA" id="ARBA00022781"/>
    </source>
</evidence>
<keyword evidence="9 15" id="KW-0472">Membrane</keyword>
<evidence type="ECO:0000256" key="4">
    <source>
        <dbReference type="ARBA" id="ARBA00022547"/>
    </source>
</evidence>
<evidence type="ECO:0000313" key="18">
    <source>
        <dbReference type="Proteomes" id="UP000199452"/>
    </source>
</evidence>
<dbReference type="EMBL" id="FMYP01000005">
    <property type="protein sequence ID" value="SDB87061.1"/>
    <property type="molecule type" value="Genomic_DNA"/>
</dbReference>
<comment type="function">
    <text evidence="12">Component of the F(0) channel, it forms part of the peripheral stalk, linking F(1) to F(0). The b'-subunit is a diverged and duplicated form of b found in plants and photosynthetic bacteria.</text>
</comment>
<keyword evidence="3 15" id="KW-1003">Cell membrane</keyword>
<keyword evidence="6 15" id="KW-0375">Hydrogen ion transport</keyword>
<evidence type="ECO:0000256" key="14">
    <source>
        <dbReference type="ARBA" id="ARBA00037847"/>
    </source>
</evidence>
<keyword evidence="18" id="KW-1185">Reference proteome</keyword>
<keyword evidence="7 15" id="KW-1133">Transmembrane helix</keyword>
<dbReference type="GO" id="GO:0005886">
    <property type="term" value="C:plasma membrane"/>
    <property type="evidence" value="ECO:0007669"/>
    <property type="project" value="UniProtKB-SubCell"/>
</dbReference>
<evidence type="ECO:0000256" key="10">
    <source>
        <dbReference type="ARBA" id="ARBA00023310"/>
    </source>
</evidence>
<dbReference type="SUPFAM" id="SSF81573">
    <property type="entry name" value="F1F0 ATP synthase subunit B, membrane domain"/>
    <property type="match status" value="1"/>
</dbReference>
<dbReference type="InterPro" id="IPR028987">
    <property type="entry name" value="ATP_synth_B-like_membr_sf"/>
</dbReference>
<sequence>MELLIPEVGLIFWMLLSFSFLLFILGKYAWPIILSSLKKREDYIRESLITAHKAQDDYYRLQKDGSEILNKARVQQEEILMEARNLKETMLADARIIAQEETKRQMELAKVQIQLERDRALADLKKQAALLSVDIAEEILKRELVDSKEQDRLIQQLLDNVKLN</sequence>
<name>A0A1G6GYM3_9BACT</name>
<proteinExistence type="inferred from homology"/>
<keyword evidence="5 15" id="KW-0812">Transmembrane</keyword>
<evidence type="ECO:0000256" key="1">
    <source>
        <dbReference type="ARBA" id="ARBA00005513"/>
    </source>
</evidence>
<comment type="similarity">
    <text evidence="1 15 16">Belongs to the ATPase B chain family.</text>
</comment>
<dbReference type="CDD" id="cd06503">
    <property type="entry name" value="ATP-synt_Fo_b"/>
    <property type="match status" value="1"/>
</dbReference>
<dbReference type="RefSeq" id="WP_092435234.1">
    <property type="nucleotide sequence ID" value="NZ_FMYP01000005.1"/>
</dbReference>
<dbReference type="GO" id="GO:0046961">
    <property type="term" value="F:proton-transporting ATPase activity, rotational mechanism"/>
    <property type="evidence" value="ECO:0007669"/>
    <property type="project" value="TreeGrafter"/>
</dbReference>
<dbReference type="PANTHER" id="PTHR33445:SF1">
    <property type="entry name" value="ATP SYNTHASE SUBUNIT B"/>
    <property type="match status" value="1"/>
</dbReference>
<dbReference type="PANTHER" id="PTHR33445">
    <property type="entry name" value="ATP SYNTHASE SUBUNIT B', CHLOROPLASTIC"/>
    <property type="match status" value="1"/>
</dbReference>
<dbReference type="GO" id="GO:0046933">
    <property type="term" value="F:proton-transporting ATP synthase activity, rotational mechanism"/>
    <property type="evidence" value="ECO:0007669"/>
    <property type="project" value="UniProtKB-UniRule"/>
</dbReference>
<dbReference type="InterPro" id="IPR002146">
    <property type="entry name" value="ATP_synth_b/b'su_bac/chlpt"/>
</dbReference>
<evidence type="ECO:0000256" key="5">
    <source>
        <dbReference type="ARBA" id="ARBA00022692"/>
    </source>
</evidence>
<feature type="transmembrane region" description="Helical" evidence="15">
    <location>
        <begin position="12"/>
        <end position="30"/>
    </location>
</feature>
<gene>
    <name evidence="15" type="primary">atpF</name>
    <name evidence="17" type="ORF">SAMN05216323_100541</name>
</gene>
<comment type="subunit">
    <text evidence="15">F-type ATPases have 2 components, F(1) - the catalytic core - and F(0) - the membrane proton channel. F(1) has five subunits: alpha(3), beta(3), gamma(1), delta(1), epsilon(1). F(0) has three main subunits: a(1), b(2) and c(10-14). The alpha and beta chains form an alternating ring which encloses part of the gamma chain. F(1) is attached to F(0) by a central stalk formed by the gamma and epsilon chains, while a peripheral stalk is formed by the delta and b chains.</text>
</comment>
<evidence type="ECO:0000256" key="12">
    <source>
        <dbReference type="ARBA" id="ARBA00025614"/>
    </source>
</evidence>
<dbReference type="GO" id="GO:0012505">
    <property type="term" value="C:endomembrane system"/>
    <property type="evidence" value="ECO:0007669"/>
    <property type="project" value="UniProtKB-SubCell"/>
</dbReference>
<dbReference type="NCBIfam" id="TIGR01144">
    <property type="entry name" value="ATP_synt_b"/>
    <property type="match status" value="1"/>
</dbReference>
<evidence type="ECO:0000256" key="9">
    <source>
        <dbReference type="ARBA" id="ARBA00023136"/>
    </source>
</evidence>
<dbReference type="Gene3D" id="6.10.250.1580">
    <property type="match status" value="1"/>
</dbReference>
<comment type="subcellular location">
    <subcellularLocation>
        <location evidence="15">Cell membrane</location>
        <topology evidence="15">Single-pass membrane protein</topology>
    </subcellularLocation>
    <subcellularLocation>
        <location evidence="14">Endomembrane system</location>
        <topology evidence="14">Single-pass membrane protein</topology>
    </subcellularLocation>
</comment>
<dbReference type="InterPro" id="IPR050059">
    <property type="entry name" value="ATP_synthase_B_chain"/>
</dbReference>
<keyword evidence="8 15" id="KW-0406">Ion transport</keyword>
<dbReference type="Proteomes" id="UP000199452">
    <property type="component" value="Unassembled WGS sequence"/>
</dbReference>
<accession>A0A1G6GYM3</accession>
<dbReference type="STRING" id="1640674.SAMN05216323_100541"/>
<evidence type="ECO:0000256" key="13">
    <source>
        <dbReference type="ARBA" id="ARBA00026054"/>
    </source>
</evidence>
<keyword evidence="2 15" id="KW-0813">Transport</keyword>
<evidence type="ECO:0000256" key="2">
    <source>
        <dbReference type="ARBA" id="ARBA00022448"/>
    </source>
</evidence>
<evidence type="ECO:0000256" key="16">
    <source>
        <dbReference type="RuleBase" id="RU003848"/>
    </source>
</evidence>
<dbReference type="Pfam" id="PF00430">
    <property type="entry name" value="ATP-synt_B"/>
    <property type="match status" value="1"/>
</dbReference>
<keyword evidence="4 15" id="KW-0138">CF(0)</keyword>
<dbReference type="HAMAP" id="MF_01398">
    <property type="entry name" value="ATP_synth_b_bprime"/>
    <property type="match status" value="1"/>
</dbReference>
<dbReference type="InterPro" id="IPR005864">
    <property type="entry name" value="ATP_synth_F0_bsu_bac"/>
</dbReference>
<evidence type="ECO:0000313" key="17">
    <source>
        <dbReference type="EMBL" id="SDB87061.1"/>
    </source>
</evidence>
<dbReference type="GO" id="GO:0045259">
    <property type="term" value="C:proton-transporting ATP synthase complex"/>
    <property type="evidence" value="ECO:0007669"/>
    <property type="project" value="UniProtKB-KW"/>
</dbReference>
<evidence type="ECO:0000256" key="3">
    <source>
        <dbReference type="ARBA" id="ARBA00022475"/>
    </source>
</evidence>
<evidence type="ECO:0000256" key="8">
    <source>
        <dbReference type="ARBA" id="ARBA00023065"/>
    </source>
</evidence>
<comment type="subunit">
    <text evidence="13">F-type ATPases have 2 components, F(1) - the catalytic core - and F(0) - the membrane proton channel. F(1) has five subunits: alpha(3), beta(3), gamma(1), delta(1), epsilon(1). F(0) has four main subunits: a(1), b(2) and c(10-14). The alpha and beta chains form an alternating ring which encloses part of the gamma chain. F(1) is attached to F(0) by a central stalk formed by the gamma and epsilon chains, while a peripheral stalk is formed by the delta and b chains.</text>
</comment>
<keyword evidence="10 15" id="KW-0066">ATP synthesis</keyword>
<evidence type="ECO:0000256" key="11">
    <source>
        <dbReference type="ARBA" id="ARBA00025198"/>
    </source>
</evidence>
<dbReference type="OrthoDB" id="9795289at2"/>